<accession>A0ABP9WDZ2</accession>
<sequence>MSDLIWGQVFWGVAQAGALTTRRVISTYGPKPNWDHLLEKKLLREVQTNYGAVLTLGQTARAAFHLTPPPREMGYIPYVAGPNAVADRAYLLDAIALLEARGYKVAYHVYKRAGKVGGAARRGVKVTDQIVRTVMRAPETKMSRLQALYGKGEPPPLYYQLGKTPEVLGHVSLYATISSAGIKLAQLRRLYKRHERDLDKWHGPLLIAVPEEGDLGGYVRLVEAQYRANIERLVKEGLTPERPIQPRIKLLTLPLPERRA</sequence>
<keyword evidence="2" id="KW-1185">Reference proteome</keyword>
<dbReference type="EMBL" id="BAABRP010000028">
    <property type="protein sequence ID" value="GAA5514945.1"/>
    <property type="molecule type" value="Genomic_DNA"/>
</dbReference>
<dbReference type="RefSeq" id="WP_345468247.1">
    <property type="nucleotide sequence ID" value="NZ_BAABRP010000028.1"/>
</dbReference>
<protein>
    <submittedName>
        <fullName evidence="1">Uncharacterized protein</fullName>
    </submittedName>
</protein>
<dbReference type="Proteomes" id="UP001401887">
    <property type="component" value="Unassembled WGS sequence"/>
</dbReference>
<comment type="caution">
    <text evidence="1">The sequence shown here is derived from an EMBL/GenBank/DDBJ whole genome shotgun (WGS) entry which is preliminary data.</text>
</comment>
<organism evidence="1 2">
    <name type="scientific">Deinococcus carri</name>
    <dbReference type="NCBI Taxonomy" id="1211323"/>
    <lineage>
        <taxon>Bacteria</taxon>
        <taxon>Thermotogati</taxon>
        <taxon>Deinococcota</taxon>
        <taxon>Deinococci</taxon>
        <taxon>Deinococcales</taxon>
        <taxon>Deinococcaceae</taxon>
        <taxon>Deinococcus</taxon>
    </lineage>
</organism>
<reference evidence="1 2" key="1">
    <citation type="submission" date="2024-02" db="EMBL/GenBank/DDBJ databases">
        <title>Deinococcus carri NBRC 110142.</title>
        <authorList>
            <person name="Ichikawa N."/>
            <person name="Katano-Makiyama Y."/>
            <person name="Hidaka K."/>
        </authorList>
    </citation>
    <scope>NUCLEOTIDE SEQUENCE [LARGE SCALE GENOMIC DNA]</scope>
    <source>
        <strain evidence="1 2">NBRC 110142</strain>
    </source>
</reference>
<evidence type="ECO:0000313" key="1">
    <source>
        <dbReference type="EMBL" id="GAA5514945.1"/>
    </source>
</evidence>
<name>A0ABP9WDZ2_9DEIO</name>
<evidence type="ECO:0000313" key="2">
    <source>
        <dbReference type="Proteomes" id="UP001401887"/>
    </source>
</evidence>
<proteinExistence type="predicted"/>
<gene>
    <name evidence="1" type="ORF">Dcar01_03709</name>
</gene>